<dbReference type="PROSITE" id="PS50181">
    <property type="entry name" value="FBOX"/>
    <property type="match status" value="1"/>
</dbReference>
<dbReference type="Gene3D" id="1.20.1280.50">
    <property type="match status" value="1"/>
</dbReference>
<dbReference type="CDD" id="cd22157">
    <property type="entry name" value="F-box_AtFBW1-like"/>
    <property type="match status" value="1"/>
</dbReference>
<evidence type="ECO:0000313" key="3">
    <source>
        <dbReference type="Proteomes" id="UP001311915"/>
    </source>
</evidence>
<gene>
    <name evidence="2" type="ORF">R3W88_032004</name>
</gene>
<evidence type="ECO:0000259" key="1">
    <source>
        <dbReference type="PROSITE" id="PS50181"/>
    </source>
</evidence>
<dbReference type="PANTHER" id="PTHR31672:SF13">
    <property type="entry name" value="F-BOX PROTEIN CPR30-LIKE"/>
    <property type="match status" value="1"/>
</dbReference>
<dbReference type="InterPro" id="IPR036047">
    <property type="entry name" value="F-box-like_dom_sf"/>
</dbReference>
<name>A0AAV9LMY1_9SOLN</name>
<keyword evidence="3" id="KW-1185">Reference proteome</keyword>
<dbReference type="InterPro" id="IPR050796">
    <property type="entry name" value="SCF_F-box_component"/>
</dbReference>
<organism evidence="2 3">
    <name type="scientific">Solanum pinnatisectum</name>
    <name type="common">tansyleaf nightshade</name>
    <dbReference type="NCBI Taxonomy" id="50273"/>
    <lineage>
        <taxon>Eukaryota</taxon>
        <taxon>Viridiplantae</taxon>
        <taxon>Streptophyta</taxon>
        <taxon>Embryophyta</taxon>
        <taxon>Tracheophyta</taxon>
        <taxon>Spermatophyta</taxon>
        <taxon>Magnoliopsida</taxon>
        <taxon>eudicotyledons</taxon>
        <taxon>Gunneridae</taxon>
        <taxon>Pentapetalae</taxon>
        <taxon>asterids</taxon>
        <taxon>lamiids</taxon>
        <taxon>Solanales</taxon>
        <taxon>Solanaceae</taxon>
        <taxon>Solanoideae</taxon>
        <taxon>Solaneae</taxon>
        <taxon>Solanum</taxon>
    </lineage>
</organism>
<dbReference type="InterPro" id="IPR001810">
    <property type="entry name" value="F-box_dom"/>
</dbReference>
<dbReference type="AlphaFoldDB" id="A0AAV9LMY1"/>
<protein>
    <recommendedName>
        <fullName evidence="1">F-box domain-containing protein</fullName>
    </recommendedName>
</protein>
<accession>A0AAV9LMY1</accession>
<feature type="domain" description="F-box" evidence="1">
    <location>
        <begin position="3"/>
        <end position="55"/>
    </location>
</feature>
<proteinExistence type="predicted"/>
<dbReference type="SMART" id="SM00256">
    <property type="entry name" value="FBOX"/>
    <property type="match status" value="1"/>
</dbReference>
<evidence type="ECO:0000313" key="2">
    <source>
        <dbReference type="EMBL" id="KAK4727087.1"/>
    </source>
</evidence>
<dbReference type="EMBL" id="JAWPEI010000005">
    <property type="protein sequence ID" value="KAK4727087.1"/>
    <property type="molecule type" value="Genomic_DNA"/>
</dbReference>
<comment type="caution">
    <text evidence="2">The sequence shown here is derived from an EMBL/GenBank/DDBJ whole genome shotgun (WGS) entry which is preliminary data.</text>
</comment>
<reference evidence="2 3" key="1">
    <citation type="submission" date="2023-10" db="EMBL/GenBank/DDBJ databases">
        <title>Genome-Wide Identification Analysis in wild type Solanum Pinnatisectum Reveals Some Genes Defensing Phytophthora Infestans.</title>
        <authorList>
            <person name="Sun C."/>
        </authorList>
    </citation>
    <scope>NUCLEOTIDE SEQUENCE [LARGE SCALE GENOMIC DNA]</scope>
    <source>
        <strain evidence="2">LQN</strain>
        <tissue evidence="2">Leaf</tissue>
    </source>
</reference>
<dbReference type="SUPFAM" id="SSF81383">
    <property type="entry name" value="F-box domain"/>
    <property type="match status" value="1"/>
</dbReference>
<dbReference type="PANTHER" id="PTHR31672">
    <property type="entry name" value="BNACNNG10540D PROTEIN"/>
    <property type="match status" value="1"/>
</dbReference>
<dbReference type="Pfam" id="PF00646">
    <property type="entry name" value="F-box"/>
    <property type="match status" value="1"/>
</dbReference>
<dbReference type="Proteomes" id="UP001311915">
    <property type="component" value="Unassembled WGS sequence"/>
</dbReference>
<sequence>MATNNGGDFPEDLIREILLKLPVKALLRFKCVCKNWYTLIKNPCFIREHLNFSKNNS</sequence>